<proteinExistence type="predicted"/>
<comment type="caution">
    <text evidence="2">The sequence shown here is derived from an EMBL/GenBank/DDBJ whole genome shotgun (WGS) entry which is preliminary data.</text>
</comment>
<sequence>MGQGTFRKGGDYDRERIKKKRRISGQCRKPRLFHCRKPGDIVFTMNVTEALNLAL</sequence>
<name>C0CIG0_BLAHS</name>
<dbReference type="PATRIC" id="fig|476272.21.peg.3629"/>
<evidence type="ECO:0000256" key="1">
    <source>
        <dbReference type="SAM" id="MobiDB-lite"/>
    </source>
</evidence>
<keyword evidence="3" id="KW-1185">Reference proteome</keyword>
<evidence type="ECO:0000313" key="3">
    <source>
        <dbReference type="Proteomes" id="UP000003100"/>
    </source>
</evidence>
<dbReference type="Proteomes" id="UP000003100">
    <property type="component" value="Unassembled WGS sequence"/>
</dbReference>
<reference evidence="2 3" key="2">
    <citation type="submission" date="2009-02" db="EMBL/GenBank/DDBJ databases">
        <title>Draft genome sequence of Blautia hydrogenotrophica DSM 10507 (Ruminococcus hydrogenotrophicus DSM 10507).</title>
        <authorList>
            <person name="Sudarsanam P."/>
            <person name="Ley R."/>
            <person name="Guruge J."/>
            <person name="Turnbaugh P.J."/>
            <person name="Mahowald M."/>
            <person name="Liep D."/>
            <person name="Gordon J."/>
        </authorList>
    </citation>
    <scope>NUCLEOTIDE SEQUENCE [LARGE SCALE GENOMIC DNA]</scope>
    <source>
        <strain evidence="3">DSM 10507 / JCM 14656 / S5a33</strain>
    </source>
</reference>
<organism evidence="2 3">
    <name type="scientific">Blautia hydrogenotrophica (strain DSM 10507 / JCM 14656 / S5a33)</name>
    <name type="common">Ruminococcus hydrogenotrophicus</name>
    <dbReference type="NCBI Taxonomy" id="476272"/>
    <lineage>
        <taxon>Bacteria</taxon>
        <taxon>Bacillati</taxon>
        <taxon>Bacillota</taxon>
        <taxon>Clostridia</taxon>
        <taxon>Lachnospirales</taxon>
        <taxon>Lachnospiraceae</taxon>
        <taxon>Blautia</taxon>
    </lineage>
</organism>
<evidence type="ECO:0000313" key="2">
    <source>
        <dbReference type="EMBL" id="EEG50458.1"/>
    </source>
</evidence>
<gene>
    <name evidence="2" type="ORF">RUMHYD_00624</name>
</gene>
<protein>
    <submittedName>
        <fullName evidence="2">Uncharacterized protein</fullName>
    </submittedName>
</protein>
<reference evidence="2 3" key="1">
    <citation type="submission" date="2009-01" db="EMBL/GenBank/DDBJ databases">
        <authorList>
            <person name="Fulton L."/>
            <person name="Clifton S."/>
            <person name="Fulton B."/>
            <person name="Xu J."/>
            <person name="Minx P."/>
            <person name="Pepin K.H."/>
            <person name="Johnson M."/>
            <person name="Bhonagiri V."/>
            <person name="Nash W.E."/>
            <person name="Mardis E.R."/>
            <person name="Wilson R.K."/>
        </authorList>
    </citation>
    <scope>NUCLEOTIDE SEQUENCE [LARGE SCALE GENOMIC DNA]</scope>
    <source>
        <strain evidence="3">DSM 10507 / JCM 14656 / S5a33</strain>
    </source>
</reference>
<dbReference type="AlphaFoldDB" id="C0CIG0"/>
<accession>C0CIG0</accession>
<dbReference type="EMBL" id="ACBZ01000023">
    <property type="protein sequence ID" value="EEG50458.1"/>
    <property type="molecule type" value="Genomic_DNA"/>
</dbReference>
<feature type="region of interest" description="Disordered" evidence="1">
    <location>
        <begin position="1"/>
        <end position="23"/>
    </location>
</feature>
<dbReference type="HOGENOM" id="CLU_3022869_0_0_9"/>